<keyword evidence="2" id="KW-0472">Membrane</keyword>
<keyword evidence="3" id="KW-0732">Signal</keyword>
<dbReference type="InterPro" id="IPR001368">
    <property type="entry name" value="TNFR/NGFR_Cys_rich_reg"/>
</dbReference>
<dbReference type="SUPFAM" id="SSF57586">
    <property type="entry name" value="TNF receptor-like"/>
    <property type="match status" value="2"/>
</dbReference>
<feature type="signal peptide" evidence="3">
    <location>
        <begin position="1"/>
        <end position="30"/>
    </location>
</feature>
<dbReference type="PROSITE" id="PS50050">
    <property type="entry name" value="TNFR_NGFR_2"/>
    <property type="match status" value="2"/>
</dbReference>
<feature type="disulfide bond" evidence="1">
    <location>
        <begin position="148"/>
        <end position="163"/>
    </location>
</feature>
<comment type="caution">
    <text evidence="1">Lacks conserved residue(s) required for the propagation of feature annotation.</text>
</comment>
<evidence type="ECO:0000313" key="5">
    <source>
        <dbReference type="EMBL" id="CAI9574451.1"/>
    </source>
</evidence>
<evidence type="ECO:0000256" key="1">
    <source>
        <dbReference type="PROSITE-ProRule" id="PRU00206"/>
    </source>
</evidence>
<dbReference type="SMART" id="SM00208">
    <property type="entry name" value="TNFR"/>
    <property type="match status" value="3"/>
</dbReference>
<accession>A0ABN9DP96</accession>
<feature type="domain" description="TNFR-Cys" evidence="4">
    <location>
        <begin position="147"/>
        <end position="186"/>
    </location>
</feature>
<dbReference type="InterPro" id="IPR052493">
    <property type="entry name" value="TNFRSF1A"/>
</dbReference>
<feature type="transmembrane region" description="Helical" evidence="2">
    <location>
        <begin position="231"/>
        <end position="254"/>
    </location>
</feature>
<evidence type="ECO:0000256" key="2">
    <source>
        <dbReference type="SAM" id="Phobius"/>
    </source>
</evidence>
<dbReference type="Pfam" id="PF00020">
    <property type="entry name" value="TNFR_c6"/>
    <property type="match status" value="1"/>
</dbReference>
<dbReference type="Gene3D" id="2.10.50.10">
    <property type="entry name" value="Tumor Necrosis Factor Receptor, subunit A, domain 2"/>
    <property type="match status" value="2"/>
</dbReference>
<dbReference type="PANTHER" id="PTHR46861">
    <property type="entry name" value="TUMOR NECROSIS FACTOR RECEPTOR SUPERFAMILY MEMBER 1A"/>
    <property type="match status" value="1"/>
</dbReference>
<feature type="disulfide bond" evidence="1">
    <location>
        <begin position="105"/>
        <end position="120"/>
    </location>
</feature>
<reference evidence="5" key="1">
    <citation type="submission" date="2023-05" db="EMBL/GenBank/DDBJ databases">
        <authorList>
            <person name="Stuckert A."/>
        </authorList>
    </citation>
    <scope>NUCLEOTIDE SEQUENCE</scope>
</reference>
<protein>
    <recommendedName>
        <fullName evidence="4">TNFR-Cys domain-containing protein</fullName>
    </recommendedName>
</protein>
<organism evidence="5 6">
    <name type="scientific">Staurois parvus</name>
    <dbReference type="NCBI Taxonomy" id="386267"/>
    <lineage>
        <taxon>Eukaryota</taxon>
        <taxon>Metazoa</taxon>
        <taxon>Chordata</taxon>
        <taxon>Craniata</taxon>
        <taxon>Vertebrata</taxon>
        <taxon>Euteleostomi</taxon>
        <taxon>Amphibia</taxon>
        <taxon>Batrachia</taxon>
        <taxon>Anura</taxon>
        <taxon>Neobatrachia</taxon>
        <taxon>Ranoidea</taxon>
        <taxon>Ranidae</taxon>
        <taxon>Staurois</taxon>
    </lineage>
</organism>
<evidence type="ECO:0000256" key="3">
    <source>
        <dbReference type="SAM" id="SignalP"/>
    </source>
</evidence>
<feature type="repeat" description="TNFR-Cys" evidence="1">
    <location>
        <begin position="147"/>
        <end position="186"/>
    </location>
</feature>
<gene>
    <name evidence="5" type="ORF">SPARVUS_LOCUS7962988</name>
</gene>
<evidence type="ECO:0000259" key="4">
    <source>
        <dbReference type="PROSITE" id="PS50050"/>
    </source>
</evidence>
<dbReference type="Proteomes" id="UP001162483">
    <property type="component" value="Unassembled WGS sequence"/>
</dbReference>
<feature type="domain" description="TNFR-Cys" evidence="4">
    <location>
        <begin position="104"/>
        <end position="146"/>
    </location>
</feature>
<name>A0ABN9DP96_9NEOB</name>
<feature type="chain" id="PRO_5046693183" description="TNFR-Cys domain-containing protein" evidence="3">
    <location>
        <begin position="31"/>
        <end position="287"/>
    </location>
</feature>
<sequence>MRRTMEETSKMRALCFLVSFLWVFPSADQAFDIPLPNALLIHGEPMGFNTSSHRQKRSEKENVTACSSHEYKPRRQNHCCNKCLPGYIVARDCSGSSQATLCVHCKSGTYMDIPNNSKRCEACSSCLTQYGQIVLSACTMEKNTQCGCPEGQFKKHSGLDFICQECTTCQNGTQAFKCHDDKDTICQCFHNFFFDDSEKMCRPCSQCQGPECQDHCPDPEAAQRPEESKGVLWVAVGAVAVVVVVVVACALYVYYTRRHPHPQAHLLIYVEQLLSLITIKTAIKTTK</sequence>
<keyword evidence="2" id="KW-1133">Transmembrane helix</keyword>
<feature type="repeat" description="TNFR-Cys" evidence="1">
    <location>
        <begin position="104"/>
        <end position="146"/>
    </location>
</feature>
<dbReference type="PANTHER" id="PTHR46861:SF1">
    <property type="entry name" value="TUMOR NECROSIS FACTOR RECEPTOR SUPERFAMILY MEMBER 1A"/>
    <property type="match status" value="1"/>
</dbReference>
<keyword evidence="6" id="KW-1185">Reference proteome</keyword>
<keyword evidence="1" id="KW-1015">Disulfide bond</keyword>
<keyword evidence="2" id="KW-0812">Transmembrane</keyword>
<dbReference type="EMBL" id="CATNWA010014661">
    <property type="protein sequence ID" value="CAI9574451.1"/>
    <property type="molecule type" value="Genomic_DNA"/>
</dbReference>
<evidence type="ECO:0000313" key="6">
    <source>
        <dbReference type="Proteomes" id="UP001162483"/>
    </source>
</evidence>
<proteinExistence type="predicted"/>
<comment type="caution">
    <text evidence="5">The sequence shown here is derived from an EMBL/GenBank/DDBJ whole genome shotgun (WGS) entry which is preliminary data.</text>
</comment>